<gene>
    <name evidence="7" type="ORF">OXH55_08730</name>
</gene>
<sequence length="342" mass="39299">MNFINELNLQFNKLDFNFGFRYTFIFLLSLALNWYLFGINISLLGAIITLLYFAIPNKNIKVKSLSKVTYIYLNIILVTFLGYLATTNLVLSLLLNLLVPFVIVCIFSDETNVNGYSFYYCLFVTMQFIGITLDMFNFHLLSTFIGLIIGYVFNEVIWSDNHKSISSDIIALKEHFVISLKSNYVKLRDGLNLNLLTSRFAFRLSIATAFSLVFWKYLNLPKWYWISISTCYTLIPIHNQINSRAFKRIQGTIIGVIIFLICSFLVKNMFISVILTVLSVLLTLSYLPHNRLAESYVFSTYLALSFSIISLSSITATSYRVLYVLIGAFIAIVFNKLIFPDK</sequence>
<keyword evidence="4 5" id="KW-0472">Membrane</keyword>
<dbReference type="Pfam" id="PF13515">
    <property type="entry name" value="FUSC_2"/>
    <property type="match status" value="1"/>
</dbReference>
<feature type="transmembrane region" description="Helical" evidence="5">
    <location>
        <begin position="253"/>
        <end position="284"/>
    </location>
</feature>
<comment type="subcellular location">
    <subcellularLocation>
        <location evidence="1">Membrane</location>
        <topology evidence="1">Multi-pass membrane protein</topology>
    </subcellularLocation>
</comment>
<dbReference type="Proteomes" id="UP001079657">
    <property type="component" value="Unassembled WGS sequence"/>
</dbReference>
<feature type="transmembrane region" description="Helical" evidence="5">
    <location>
        <begin position="89"/>
        <end position="108"/>
    </location>
</feature>
<feature type="transmembrane region" description="Helical" evidence="5">
    <location>
        <begin position="296"/>
        <end position="314"/>
    </location>
</feature>
<feature type="transmembrane region" description="Helical" evidence="5">
    <location>
        <begin position="223"/>
        <end position="241"/>
    </location>
</feature>
<feature type="transmembrane region" description="Helical" evidence="5">
    <location>
        <begin position="321"/>
        <end position="339"/>
    </location>
</feature>
<keyword evidence="3 5" id="KW-1133">Transmembrane helix</keyword>
<proteinExistence type="predicted"/>
<evidence type="ECO:0000256" key="2">
    <source>
        <dbReference type="ARBA" id="ARBA00022692"/>
    </source>
</evidence>
<comment type="caution">
    <text evidence="7">The sequence shown here is derived from an EMBL/GenBank/DDBJ whole genome shotgun (WGS) entry which is preliminary data.</text>
</comment>
<dbReference type="RefSeq" id="WP_268049530.1">
    <property type="nucleotide sequence ID" value="NZ_JAPQES010000002.1"/>
</dbReference>
<reference evidence="7" key="1">
    <citation type="submission" date="2022-12" db="EMBL/GenBank/DDBJ databases">
        <authorList>
            <person name="Wang J."/>
        </authorList>
    </citation>
    <scope>NUCLEOTIDE SEQUENCE</scope>
    <source>
        <strain evidence="7">HY-42-06</strain>
    </source>
</reference>
<dbReference type="InterPro" id="IPR049453">
    <property type="entry name" value="Memb_transporter_dom"/>
</dbReference>
<evidence type="ECO:0000313" key="7">
    <source>
        <dbReference type="EMBL" id="MCY6370714.1"/>
    </source>
</evidence>
<feature type="transmembrane region" description="Helical" evidence="5">
    <location>
        <begin position="65"/>
        <end position="83"/>
    </location>
</feature>
<evidence type="ECO:0000313" key="8">
    <source>
        <dbReference type="Proteomes" id="UP001079657"/>
    </source>
</evidence>
<evidence type="ECO:0000256" key="3">
    <source>
        <dbReference type="ARBA" id="ARBA00022989"/>
    </source>
</evidence>
<evidence type="ECO:0000256" key="5">
    <source>
        <dbReference type="SAM" id="Phobius"/>
    </source>
</evidence>
<name>A0ABT4CNS5_9CLOT</name>
<feature type="transmembrane region" description="Helical" evidence="5">
    <location>
        <begin position="115"/>
        <end position="133"/>
    </location>
</feature>
<evidence type="ECO:0000256" key="1">
    <source>
        <dbReference type="ARBA" id="ARBA00004141"/>
    </source>
</evidence>
<accession>A0ABT4CNS5</accession>
<keyword evidence="2 5" id="KW-0812">Transmembrane</keyword>
<evidence type="ECO:0000259" key="6">
    <source>
        <dbReference type="Pfam" id="PF13515"/>
    </source>
</evidence>
<feature type="domain" description="Integral membrane bound transporter" evidence="6">
    <location>
        <begin position="213"/>
        <end position="334"/>
    </location>
</feature>
<organism evidence="7 8">
    <name type="scientific">Clostridium ganghwense</name>
    <dbReference type="NCBI Taxonomy" id="312089"/>
    <lineage>
        <taxon>Bacteria</taxon>
        <taxon>Bacillati</taxon>
        <taxon>Bacillota</taxon>
        <taxon>Clostridia</taxon>
        <taxon>Eubacteriales</taxon>
        <taxon>Clostridiaceae</taxon>
        <taxon>Clostridium</taxon>
    </lineage>
</organism>
<feature type="transmembrane region" description="Helical" evidence="5">
    <location>
        <begin position="200"/>
        <end position="217"/>
    </location>
</feature>
<feature type="transmembrane region" description="Helical" evidence="5">
    <location>
        <begin position="139"/>
        <end position="158"/>
    </location>
</feature>
<feature type="transmembrane region" description="Helical" evidence="5">
    <location>
        <begin position="20"/>
        <end position="53"/>
    </location>
</feature>
<protein>
    <submittedName>
        <fullName evidence="7">FUSC family protein</fullName>
    </submittedName>
</protein>
<keyword evidence="8" id="KW-1185">Reference proteome</keyword>
<dbReference type="EMBL" id="JAPQES010000002">
    <property type="protein sequence ID" value="MCY6370714.1"/>
    <property type="molecule type" value="Genomic_DNA"/>
</dbReference>
<evidence type="ECO:0000256" key="4">
    <source>
        <dbReference type="ARBA" id="ARBA00023136"/>
    </source>
</evidence>